<dbReference type="InterPro" id="IPR019121">
    <property type="entry name" value="CRISPR-assoc_CXXC-CXXC_dom"/>
</dbReference>
<dbReference type="EMBL" id="RCCJ01000001">
    <property type="protein sequence ID" value="RLJ70700.1"/>
    <property type="molecule type" value="Genomic_DNA"/>
</dbReference>
<dbReference type="InterPro" id="IPR010180">
    <property type="entry name" value="CRISPR-assoc_prot_CXXC-CXXC"/>
</dbReference>
<proteinExistence type="predicted"/>
<organism evidence="2 3">
    <name type="scientific">Hydrogenivirga caldilitoris</name>
    <dbReference type="NCBI Taxonomy" id="246264"/>
    <lineage>
        <taxon>Bacteria</taxon>
        <taxon>Pseudomonadati</taxon>
        <taxon>Aquificota</taxon>
        <taxon>Aquificia</taxon>
        <taxon>Aquificales</taxon>
        <taxon>Aquificaceae</taxon>
        <taxon>Hydrogenivirga</taxon>
    </lineage>
</organism>
<dbReference type="Proteomes" id="UP000267841">
    <property type="component" value="Unassembled WGS sequence"/>
</dbReference>
<name>A0A497XR84_9AQUI</name>
<accession>A0A497XR84</accession>
<reference evidence="2 3" key="1">
    <citation type="submission" date="2018-10" db="EMBL/GenBank/DDBJ databases">
        <title>Genomic Encyclopedia of Archaeal and Bacterial Type Strains, Phase II (KMG-II): from individual species to whole genera.</title>
        <authorList>
            <person name="Goeker M."/>
        </authorList>
    </citation>
    <scope>NUCLEOTIDE SEQUENCE [LARGE SCALE GENOMIC DNA]</scope>
    <source>
        <strain evidence="2 3">DSM 16510</strain>
    </source>
</reference>
<feature type="domain" description="CRISPR-associated protein CXXC-CXXC" evidence="1">
    <location>
        <begin position="146"/>
        <end position="212"/>
    </location>
</feature>
<dbReference type="NCBIfam" id="TIGR01908">
    <property type="entry name" value="cas_CXXC_CXXC"/>
    <property type="match status" value="1"/>
</dbReference>
<dbReference type="OrthoDB" id="10226at2"/>
<sequence length="487" mass="56763">MGVRFYADNWLTASAGVGLLRVLEKIGVNWKPFVNGNVIEIPEDTFQGIAEHYTEYILADFTLENLENMLEKGKINVYNNIVLQKIGDFYSNSPLTNPSSTKRANKRFEEFYEKEKDSRRLYDFTKTVVRDFVREQLDELLKSKRSNKLCFFCQERKAYIKKDKVKTFDATNFTPLGASPETLENLFWNGRSNMYLCPECEIFLYFSAFGFTRTPRRTYLFVYAPDLGTAYNLNNILAQEGTKSVISRTIVEASKMVEGRKAEWILENIYIVEIEKVGDAQANIYTLNISAKLARAIKEMINEYPPLFDDIFDSFIEYVYSGRSLYEFLFSILSGFFYSERYKNLSGRKSMLIRKGKGLDYLPKNLTFFIKFQEVLNMEDKEKISRQVNWAYGEGLSLRKAYFDELGNDKARKKIESISYRILEAVRRRDTDAFEQNLIRAYLEVEREIPYVFVEALKDGGFNRIAYAFLIGLNGKDRELSEVKESE</sequence>
<protein>
    <submittedName>
        <fullName evidence="2">CRISPR-associated protein Cst1/CRISPR-associated protein Cas5t</fullName>
    </submittedName>
</protein>
<evidence type="ECO:0000313" key="3">
    <source>
        <dbReference type="Proteomes" id="UP000267841"/>
    </source>
</evidence>
<evidence type="ECO:0000259" key="1">
    <source>
        <dbReference type="Pfam" id="PF09706"/>
    </source>
</evidence>
<dbReference type="AlphaFoldDB" id="A0A497XR84"/>
<evidence type="ECO:0000313" key="2">
    <source>
        <dbReference type="EMBL" id="RLJ70700.1"/>
    </source>
</evidence>
<gene>
    <name evidence="2" type="ORF">BCF55_0981</name>
</gene>
<comment type="caution">
    <text evidence="2">The sequence shown here is derived from an EMBL/GenBank/DDBJ whole genome shotgun (WGS) entry which is preliminary data.</text>
</comment>
<dbReference type="Pfam" id="PF09706">
    <property type="entry name" value="Cas_CXXC_CXXC"/>
    <property type="match status" value="1"/>
</dbReference>
<dbReference type="RefSeq" id="WP_121010797.1">
    <property type="nucleotide sequence ID" value="NZ_RCCJ01000001.1"/>
</dbReference>
<keyword evidence="3" id="KW-1185">Reference proteome</keyword>